<keyword evidence="3 4" id="KW-0408">Iron</keyword>
<dbReference type="GO" id="GO:0033754">
    <property type="term" value="F:indoleamine 2,3-dioxygenase activity"/>
    <property type="evidence" value="ECO:0007669"/>
    <property type="project" value="UniProtKB-EC"/>
</dbReference>
<dbReference type="SUPFAM" id="SSF140959">
    <property type="entry name" value="Indolic compounds 2,3-dioxygenase-like"/>
    <property type="match status" value="1"/>
</dbReference>
<name>A0A4S2ML01_9PEZI</name>
<dbReference type="AlphaFoldDB" id="A0A4S2ML01"/>
<dbReference type="PANTHER" id="PTHR28657">
    <property type="entry name" value="INDOLEAMINE 2,3-DIOXYGENASE"/>
    <property type="match status" value="1"/>
</dbReference>
<keyword evidence="2 4" id="KW-0479">Metal-binding</keyword>
<keyword evidence="5" id="KW-0223">Dioxygenase</keyword>
<accession>A0A4S2ML01</accession>
<organism evidence="6 7">
    <name type="scientific">Ascodesmis nigricans</name>
    <dbReference type="NCBI Taxonomy" id="341454"/>
    <lineage>
        <taxon>Eukaryota</taxon>
        <taxon>Fungi</taxon>
        <taxon>Dikarya</taxon>
        <taxon>Ascomycota</taxon>
        <taxon>Pezizomycotina</taxon>
        <taxon>Pezizomycetes</taxon>
        <taxon>Pezizales</taxon>
        <taxon>Ascodesmidaceae</taxon>
        <taxon>Ascodesmis</taxon>
    </lineage>
</organism>
<sequence length="386" mass="44305">MILQEMPITKADGTPGLLAQNKLGVKVQTEFPNLVEHIEKYRNNQVVISALYRDYSFLASAYLLEPCHHEYQRTSRTTYGLARDLLPENIAVPIAKVAELAGFMPFMEYAGSYALANWKRLDPSKPVEYGNLALIRAFENGLDRESSEAGFVLVHVDMVRSSGPLVAGAWNAVEAVERGEEERLEECLREMLEAIQKINACMENMWNKSKPRDYGSFRTFIFGITKQSMFPRGVIYEGVSSSTSPTRQSFRGESGANDSIIPLLDIFLDIPYPHTPLTDILLDFRKYRPGNHREFLEWMHRKQETVGMRKMAMKGRGTAELWLRLADQVREFRWRHWCFTREYVLKESRHPVATGGSPIVNVSFLAPCLLSWFRVWDSCRSHLPMQ</sequence>
<feature type="binding site" description="proximal binding residue" evidence="4">
    <location>
        <position position="336"/>
    </location>
    <ligand>
        <name>heme b</name>
        <dbReference type="ChEBI" id="CHEBI:60344"/>
    </ligand>
    <ligandPart>
        <name>Fe</name>
        <dbReference type="ChEBI" id="CHEBI:18248"/>
    </ligandPart>
</feature>
<dbReference type="InterPro" id="IPR000898">
    <property type="entry name" value="Indolamine_dOase"/>
</dbReference>
<evidence type="ECO:0000256" key="1">
    <source>
        <dbReference type="ARBA" id="ARBA00007119"/>
    </source>
</evidence>
<evidence type="ECO:0000256" key="2">
    <source>
        <dbReference type="ARBA" id="ARBA00022723"/>
    </source>
</evidence>
<keyword evidence="7" id="KW-1185">Reference proteome</keyword>
<protein>
    <recommendedName>
        <fullName evidence="5">Indoleamine 2,3-dioxygenase</fullName>
        <ecNumber evidence="5">1.13.11.52</ecNumber>
    </recommendedName>
</protein>
<dbReference type="EMBL" id="ML220150">
    <property type="protein sequence ID" value="TGZ77652.1"/>
    <property type="molecule type" value="Genomic_DNA"/>
</dbReference>
<dbReference type="GO" id="GO:0046872">
    <property type="term" value="F:metal ion binding"/>
    <property type="evidence" value="ECO:0007669"/>
    <property type="project" value="UniProtKB-UniRule"/>
</dbReference>
<dbReference type="InterPro" id="IPR037217">
    <property type="entry name" value="Trp/Indoleamine_2_3_dOase-like"/>
</dbReference>
<evidence type="ECO:0000256" key="4">
    <source>
        <dbReference type="PIRSR" id="PIRSR600898-1"/>
    </source>
</evidence>
<keyword evidence="4 5" id="KW-0349">Heme</keyword>
<dbReference type="Proteomes" id="UP000298138">
    <property type="component" value="Unassembled WGS sequence"/>
</dbReference>
<dbReference type="InParanoid" id="A0A4S2ML01"/>
<evidence type="ECO:0000313" key="7">
    <source>
        <dbReference type="Proteomes" id="UP000298138"/>
    </source>
</evidence>
<evidence type="ECO:0000256" key="5">
    <source>
        <dbReference type="RuleBase" id="RU369119"/>
    </source>
</evidence>
<keyword evidence="5" id="KW-0560">Oxidoreductase</keyword>
<dbReference type="EC" id="1.13.11.52" evidence="5"/>
<proteinExistence type="inferred from homology"/>
<dbReference type="GO" id="GO:0019441">
    <property type="term" value="P:L-tryptophan catabolic process to kynurenine"/>
    <property type="evidence" value="ECO:0007669"/>
    <property type="project" value="UniProtKB-UniRule"/>
</dbReference>
<dbReference type="Pfam" id="PF01231">
    <property type="entry name" value="IDO"/>
    <property type="match status" value="1"/>
</dbReference>
<comment type="similarity">
    <text evidence="1 5">Belongs to the indoleamine 2,3-dioxygenase family.</text>
</comment>
<comment type="catalytic activity">
    <reaction evidence="5">
        <text>L-tryptophan + O2 = N-formyl-L-kynurenine</text>
        <dbReference type="Rhea" id="RHEA:24536"/>
        <dbReference type="ChEBI" id="CHEBI:15379"/>
        <dbReference type="ChEBI" id="CHEBI:57912"/>
        <dbReference type="ChEBI" id="CHEBI:58629"/>
    </reaction>
</comment>
<reference evidence="6 7" key="1">
    <citation type="submission" date="2019-04" db="EMBL/GenBank/DDBJ databases">
        <title>Comparative genomics and transcriptomics to analyze fruiting body development in filamentous ascomycetes.</title>
        <authorList>
            <consortium name="DOE Joint Genome Institute"/>
            <person name="Lutkenhaus R."/>
            <person name="Traeger S."/>
            <person name="Breuer J."/>
            <person name="Kuo A."/>
            <person name="Lipzen A."/>
            <person name="Pangilinan J."/>
            <person name="Dilworth D."/>
            <person name="Sandor L."/>
            <person name="Poggeler S."/>
            <person name="Barry K."/>
            <person name="Grigoriev I.V."/>
            <person name="Nowrousian M."/>
        </authorList>
    </citation>
    <scope>NUCLEOTIDE SEQUENCE [LARGE SCALE GENOMIC DNA]</scope>
    <source>
        <strain evidence="6 7">CBS 389.68</strain>
    </source>
</reference>
<evidence type="ECO:0000256" key="3">
    <source>
        <dbReference type="ARBA" id="ARBA00023004"/>
    </source>
</evidence>
<comment type="function">
    <text evidence="5">Produces N-formyl-kynurenine through the oxidation of tryptophan.</text>
</comment>
<dbReference type="OrthoDB" id="10262710at2759"/>
<dbReference type="Gene3D" id="1.20.58.480">
    <property type="match status" value="1"/>
</dbReference>
<gene>
    <name evidence="6" type="ORF">EX30DRAFT_343879</name>
</gene>
<dbReference type="GO" id="GO:0020037">
    <property type="term" value="F:heme binding"/>
    <property type="evidence" value="ECO:0007669"/>
    <property type="project" value="UniProtKB-UniRule"/>
</dbReference>
<evidence type="ECO:0000313" key="6">
    <source>
        <dbReference type="EMBL" id="TGZ77652.1"/>
    </source>
</evidence>
<dbReference type="STRING" id="341454.A0A4S2ML01"/>
<dbReference type="PANTHER" id="PTHR28657:SF3">
    <property type="entry name" value="INDOLEAMINE 2,3-DIOXYGENASE"/>
    <property type="match status" value="1"/>
</dbReference>